<dbReference type="SUPFAM" id="SSF56219">
    <property type="entry name" value="DNase I-like"/>
    <property type="match status" value="1"/>
</dbReference>
<sequence length="374" mass="41833">MDSPVSTSRVQGAKRPCPTFESSRVSQGQAIDEIIGRVRSDVAIPDHLKDLLLYLVDFKEQMGWLIQRNRELERKVDCLLAENEKLRGGSQSIAHVPVTTRASFMSPADLSTSPTQGDSLVVHDSESEIERLSVYRLGRPAEGKNRLLKIVLPSSQFQKLAVRRAPRLRFFSAKGLFLRESLTLADRKRRQEALALSRGGRPAATNLTAQPQSQKSGGGVLILLRNNFSYIEVFSESVPDAYEILAIDMSPSCKSFEVEQLTKVISDLVTCEHPATVLGDFNFPEIDWSDLGKQLAPTLLSFVEMTLGHDLRQYVDEPTRGQHFLDLLFCNDETILADVSVNPPVGSSDHNSVEFNLSLAYYEPSFTFRQRFSK</sequence>
<dbReference type="Gene3D" id="3.60.10.10">
    <property type="entry name" value="Endonuclease/exonuclease/phosphatase"/>
    <property type="match status" value="1"/>
</dbReference>
<feature type="domain" description="Endonuclease/exonuclease/phosphatase" evidence="2">
    <location>
        <begin position="253"/>
        <end position="353"/>
    </location>
</feature>
<dbReference type="PANTHER" id="PTHR33395:SF21">
    <property type="entry name" value="PERICARDIN"/>
    <property type="match status" value="1"/>
</dbReference>
<feature type="region of interest" description="Disordered" evidence="1">
    <location>
        <begin position="1"/>
        <end position="21"/>
    </location>
</feature>
<dbReference type="EMBL" id="KN726868">
    <property type="protein sequence ID" value="KIH67018.1"/>
    <property type="molecule type" value="Genomic_DNA"/>
</dbReference>
<dbReference type="OrthoDB" id="5850875at2759"/>
<evidence type="ECO:0000259" key="2">
    <source>
        <dbReference type="Pfam" id="PF14529"/>
    </source>
</evidence>
<feature type="compositionally biased region" description="Polar residues" evidence="1">
    <location>
        <begin position="1"/>
        <end position="10"/>
    </location>
</feature>
<gene>
    <name evidence="3" type="ORF">ANCDUO_02653</name>
</gene>
<dbReference type="PANTHER" id="PTHR33395">
    <property type="entry name" value="TRANSCRIPTASE, PUTATIVE-RELATED-RELATED"/>
    <property type="match status" value="1"/>
</dbReference>
<dbReference type="GO" id="GO:0003824">
    <property type="term" value="F:catalytic activity"/>
    <property type="evidence" value="ECO:0007669"/>
    <property type="project" value="InterPro"/>
</dbReference>
<dbReference type="GO" id="GO:0031012">
    <property type="term" value="C:extracellular matrix"/>
    <property type="evidence" value="ECO:0007669"/>
    <property type="project" value="TreeGrafter"/>
</dbReference>
<name>A0A0C2DB80_9BILA</name>
<organism evidence="3 4">
    <name type="scientific">Ancylostoma duodenale</name>
    <dbReference type="NCBI Taxonomy" id="51022"/>
    <lineage>
        <taxon>Eukaryota</taxon>
        <taxon>Metazoa</taxon>
        <taxon>Ecdysozoa</taxon>
        <taxon>Nematoda</taxon>
        <taxon>Chromadorea</taxon>
        <taxon>Rhabditida</taxon>
        <taxon>Rhabditina</taxon>
        <taxon>Rhabditomorpha</taxon>
        <taxon>Strongyloidea</taxon>
        <taxon>Ancylostomatidae</taxon>
        <taxon>Ancylostomatinae</taxon>
        <taxon>Ancylostoma</taxon>
    </lineage>
</organism>
<protein>
    <recommendedName>
        <fullName evidence="2">Endonuclease/exonuclease/phosphatase domain-containing protein</fullName>
    </recommendedName>
</protein>
<dbReference type="Pfam" id="PF14529">
    <property type="entry name" value="Exo_endo_phos_2"/>
    <property type="match status" value="1"/>
</dbReference>
<dbReference type="GO" id="GO:0061343">
    <property type="term" value="P:cell adhesion involved in heart morphogenesis"/>
    <property type="evidence" value="ECO:0007669"/>
    <property type="project" value="TreeGrafter"/>
</dbReference>
<evidence type="ECO:0000313" key="4">
    <source>
        <dbReference type="Proteomes" id="UP000054047"/>
    </source>
</evidence>
<proteinExistence type="predicted"/>
<reference evidence="3 4" key="1">
    <citation type="submission" date="2013-12" db="EMBL/GenBank/DDBJ databases">
        <title>Draft genome of the parsitic nematode Ancylostoma duodenale.</title>
        <authorList>
            <person name="Mitreva M."/>
        </authorList>
    </citation>
    <scope>NUCLEOTIDE SEQUENCE [LARGE SCALE GENOMIC DNA]</scope>
    <source>
        <strain evidence="3 4">Zhejiang</strain>
    </source>
</reference>
<accession>A0A0C2DB80</accession>
<dbReference type="AlphaFoldDB" id="A0A0C2DB80"/>
<evidence type="ECO:0000256" key="1">
    <source>
        <dbReference type="SAM" id="MobiDB-lite"/>
    </source>
</evidence>
<dbReference type="GO" id="GO:0007508">
    <property type="term" value="P:larval heart development"/>
    <property type="evidence" value="ECO:0007669"/>
    <property type="project" value="TreeGrafter"/>
</dbReference>
<dbReference type="Proteomes" id="UP000054047">
    <property type="component" value="Unassembled WGS sequence"/>
</dbReference>
<evidence type="ECO:0000313" key="3">
    <source>
        <dbReference type="EMBL" id="KIH67018.1"/>
    </source>
</evidence>
<feature type="region of interest" description="Disordered" evidence="1">
    <location>
        <begin position="195"/>
        <end position="214"/>
    </location>
</feature>
<dbReference type="InterPro" id="IPR036691">
    <property type="entry name" value="Endo/exonu/phosph_ase_sf"/>
</dbReference>
<dbReference type="InterPro" id="IPR005135">
    <property type="entry name" value="Endo/exonuclease/phosphatase"/>
</dbReference>
<feature type="compositionally biased region" description="Polar residues" evidence="1">
    <location>
        <begin position="205"/>
        <end position="214"/>
    </location>
</feature>
<keyword evidence="4" id="KW-1185">Reference proteome</keyword>